<protein>
    <submittedName>
        <fullName evidence="4">DNA mismatch repair protein MutT</fullName>
    </submittedName>
</protein>
<sequence>MAPVSAGLLVYRLVARAAGPEPGTGSGPGAAAGATAAGPPGDVEVLLAHMGGPFWARRERAWSVPKGLVEPDEDPHAAALREFAEELGFAPPPPLRDDEPLGEVRQSGGKRVHAWAREGDLPVATLVGGPGADGTAGGTPVTSNLVRVEWPPRSGRTLEVPEVDRVAWVGLDDARGLVVAAQEGFLDRVADIVARRG</sequence>
<evidence type="ECO:0000256" key="1">
    <source>
        <dbReference type="ARBA" id="ARBA00022801"/>
    </source>
</evidence>
<evidence type="ECO:0000313" key="4">
    <source>
        <dbReference type="EMBL" id="GEA80321.1"/>
    </source>
</evidence>
<name>A0A4Y3K713_CELUD</name>
<evidence type="ECO:0000256" key="2">
    <source>
        <dbReference type="SAM" id="MobiDB-lite"/>
    </source>
</evidence>
<dbReference type="GO" id="GO:0004081">
    <property type="term" value="F:bis(5'-nucleosyl)-tetraphosphatase (asymmetrical) activity"/>
    <property type="evidence" value="ECO:0007669"/>
    <property type="project" value="TreeGrafter"/>
</dbReference>
<dbReference type="EMBL" id="BJLP01000009">
    <property type="protein sequence ID" value="GEA80321.1"/>
    <property type="molecule type" value="Genomic_DNA"/>
</dbReference>
<dbReference type="InterPro" id="IPR015797">
    <property type="entry name" value="NUDIX_hydrolase-like_dom_sf"/>
</dbReference>
<dbReference type="InterPro" id="IPR051325">
    <property type="entry name" value="Nudix_hydrolase_domain"/>
</dbReference>
<dbReference type="InterPro" id="IPR000086">
    <property type="entry name" value="NUDIX_hydrolase_dom"/>
</dbReference>
<feature type="region of interest" description="Disordered" evidence="2">
    <location>
        <begin position="88"/>
        <end position="109"/>
    </location>
</feature>
<comment type="caution">
    <text evidence="4">The sequence shown here is derived from an EMBL/GenBank/DDBJ whole genome shotgun (WGS) entry which is preliminary data.</text>
</comment>
<proteinExistence type="predicted"/>
<dbReference type="InterPro" id="IPR020084">
    <property type="entry name" value="NUDIX_hydrolase_CS"/>
</dbReference>
<keyword evidence="1" id="KW-0378">Hydrolase</keyword>
<dbReference type="PROSITE" id="PS51462">
    <property type="entry name" value="NUDIX"/>
    <property type="match status" value="1"/>
</dbReference>
<keyword evidence="5" id="KW-1185">Reference proteome</keyword>
<feature type="domain" description="Nudix hydrolase" evidence="3">
    <location>
        <begin position="27"/>
        <end position="191"/>
    </location>
</feature>
<dbReference type="PANTHER" id="PTHR21340">
    <property type="entry name" value="DIADENOSINE 5,5-P1,P4-TETRAPHOSPHATE PYROPHOSPHOHYDROLASE MUTT"/>
    <property type="match status" value="1"/>
</dbReference>
<gene>
    <name evidence="4" type="ORF">CUD01_07650</name>
</gene>
<evidence type="ECO:0000259" key="3">
    <source>
        <dbReference type="PROSITE" id="PS51462"/>
    </source>
</evidence>
<reference evidence="4 5" key="1">
    <citation type="submission" date="2019-06" db="EMBL/GenBank/DDBJ databases">
        <title>Whole genome shotgun sequence of Cellulomonas uda NBRC 3747.</title>
        <authorList>
            <person name="Hosoyama A."/>
            <person name="Uohara A."/>
            <person name="Ohji S."/>
            <person name="Ichikawa N."/>
        </authorList>
    </citation>
    <scope>NUCLEOTIDE SEQUENCE [LARGE SCALE GENOMIC DNA]</scope>
    <source>
        <strain evidence="4 5">NBRC 3747</strain>
    </source>
</reference>
<dbReference type="Gene3D" id="3.90.79.10">
    <property type="entry name" value="Nucleoside Triphosphate Pyrophosphohydrolase"/>
    <property type="match status" value="1"/>
</dbReference>
<dbReference type="GO" id="GO:0006167">
    <property type="term" value="P:AMP biosynthetic process"/>
    <property type="evidence" value="ECO:0007669"/>
    <property type="project" value="TreeGrafter"/>
</dbReference>
<dbReference type="Pfam" id="PF00293">
    <property type="entry name" value="NUDIX"/>
    <property type="match status" value="1"/>
</dbReference>
<accession>A0A4Y3K713</accession>
<organism evidence="4 5">
    <name type="scientific">Cellulomonas uda</name>
    <dbReference type="NCBI Taxonomy" id="1714"/>
    <lineage>
        <taxon>Bacteria</taxon>
        <taxon>Bacillati</taxon>
        <taxon>Actinomycetota</taxon>
        <taxon>Actinomycetes</taxon>
        <taxon>Micrococcales</taxon>
        <taxon>Cellulomonadaceae</taxon>
        <taxon>Cellulomonas</taxon>
    </lineage>
</organism>
<dbReference type="RefSeq" id="WP_141318888.1">
    <property type="nucleotide sequence ID" value="NZ_BJLP01000009.1"/>
</dbReference>
<dbReference type="AlphaFoldDB" id="A0A4Y3K713"/>
<dbReference type="SUPFAM" id="SSF55811">
    <property type="entry name" value="Nudix"/>
    <property type="match status" value="1"/>
</dbReference>
<dbReference type="Proteomes" id="UP000315842">
    <property type="component" value="Unassembled WGS sequence"/>
</dbReference>
<dbReference type="PROSITE" id="PS00893">
    <property type="entry name" value="NUDIX_BOX"/>
    <property type="match status" value="1"/>
</dbReference>
<dbReference type="GO" id="GO:0006754">
    <property type="term" value="P:ATP biosynthetic process"/>
    <property type="evidence" value="ECO:0007669"/>
    <property type="project" value="TreeGrafter"/>
</dbReference>
<dbReference type="PANTHER" id="PTHR21340:SF7">
    <property type="entry name" value="NUDIX HYDROLASE DOMAIN-CONTAINING PROTEIN"/>
    <property type="match status" value="1"/>
</dbReference>
<evidence type="ECO:0000313" key="5">
    <source>
        <dbReference type="Proteomes" id="UP000315842"/>
    </source>
</evidence>